<dbReference type="GeneID" id="115482066"/>
<dbReference type="Proteomes" id="UP000515156">
    <property type="component" value="Chromosome 1"/>
</dbReference>
<dbReference type="InterPro" id="IPR029373">
    <property type="entry name" value="FAM216"/>
</dbReference>
<reference evidence="4" key="1">
    <citation type="submission" date="2025-08" db="UniProtKB">
        <authorList>
            <consortium name="RefSeq"/>
        </authorList>
    </citation>
    <scope>IDENTIFICATION</scope>
</reference>
<dbReference type="RefSeq" id="XP_030077491.1">
    <property type="nucleotide sequence ID" value="XM_030221631.1"/>
</dbReference>
<dbReference type="CTD" id="144809"/>
<proteinExistence type="inferred from homology"/>
<gene>
    <name evidence="4" type="primary">FAM216B</name>
</gene>
<dbReference type="PANTHER" id="PTHR16476:SF3">
    <property type="entry name" value="PROTEIN FAM216B"/>
    <property type="match status" value="1"/>
</dbReference>
<evidence type="ECO:0000256" key="2">
    <source>
        <dbReference type="SAM" id="MobiDB-lite"/>
    </source>
</evidence>
<feature type="region of interest" description="Disordered" evidence="2">
    <location>
        <begin position="117"/>
        <end position="145"/>
    </location>
</feature>
<sequence>MCIETEILSDTCTELNILVSVTQLRKRMEGRSRKQATIQPLVKVPHIQVPSSCRNMSLLKDLWPGQSRYLYSIMCVYDRAAGRDLLYRQYQFKLQRQGMLGYLTPEEVTHYMLQLNRSGKDPKNKQTMNLNTNAPMSERSRKVAC</sequence>
<comment type="similarity">
    <text evidence="1">Belongs to the FAM216 family.</text>
</comment>
<feature type="compositionally biased region" description="Polar residues" evidence="2">
    <location>
        <begin position="125"/>
        <end position="135"/>
    </location>
</feature>
<accession>A0A6P7ZTP3</accession>
<dbReference type="InParanoid" id="A0A6P7ZTP3"/>
<protein>
    <submittedName>
        <fullName evidence="4">Protein FAM216B isoform X1</fullName>
    </submittedName>
</protein>
<dbReference type="OrthoDB" id="9902980at2759"/>
<evidence type="ECO:0000313" key="3">
    <source>
        <dbReference type="Proteomes" id="UP000515156"/>
    </source>
</evidence>
<evidence type="ECO:0000256" key="1">
    <source>
        <dbReference type="ARBA" id="ARBA00008615"/>
    </source>
</evidence>
<evidence type="ECO:0000313" key="4">
    <source>
        <dbReference type="RefSeq" id="XP_030077491.1"/>
    </source>
</evidence>
<dbReference type="AlphaFoldDB" id="A0A6P7ZTP3"/>
<organism evidence="3 4">
    <name type="scientific">Microcaecilia unicolor</name>
    <dbReference type="NCBI Taxonomy" id="1415580"/>
    <lineage>
        <taxon>Eukaryota</taxon>
        <taxon>Metazoa</taxon>
        <taxon>Chordata</taxon>
        <taxon>Craniata</taxon>
        <taxon>Vertebrata</taxon>
        <taxon>Euteleostomi</taxon>
        <taxon>Amphibia</taxon>
        <taxon>Gymnophiona</taxon>
        <taxon>Siphonopidae</taxon>
        <taxon>Microcaecilia</taxon>
    </lineage>
</organism>
<dbReference type="KEGG" id="muo:115482066"/>
<dbReference type="Pfam" id="PF15107">
    <property type="entry name" value="FAM216B"/>
    <property type="match status" value="1"/>
</dbReference>
<name>A0A6P7ZTP3_9AMPH</name>
<keyword evidence="3" id="KW-1185">Reference proteome</keyword>
<dbReference type="PANTHER" id="PTHR16476">
    <property type="entry name" value="FAMILY WITH SEQUENCE SIMILARITY 216 MEMBER A"/>
    <property type="match status" value="1"/>
</dbReference>